<keyword evidence="4" id="KW-0805">Transcription regulation</keyword>
<dbReference type="EMBL" id="JAQMRD010000001">
    <property type="protein sequence ID" value="MDB9221682.1"/>
    <property type="molecule type" value="Genomic_DNA"/>
</dbReference>
<dbReference type="OMA" id="KTPNWDK"/>
<dbReference type="GeneID" id="61274007"/>
<evidence type="ECO:0000256" key="1">
    <source>
        <dbReference type="ARBA" id="ARBA00005952"/>
    </source>
</evidence>
<organism evidence="9 11">
    <name type="scientific">Odoribacter splanchnicus</name>
    <dbReference type="NCBI Taxonomy" id="28118"/>
    <lineage>
        <taxon>Bacteria</taxon>
        <taxon>Pseudomonadati</taxon>
        <taxon>Bacteroidota</taxon>
        <taxon>Bacteroidia</taxon>
        <taxon>Bacteroidales</taxon>
        <taxon>Odoribacteraceae</taxon>
        <taxon>Odoribacter</taxon>
    </lineage>
</organism>
<reference evidence="11 12" key="1">
    <citation type="submission" date="2018-08" db="EMBL/GenBank/DDBJ databases">
        <title>A genome reference for cultivated species of the human gut microbiota.</title>
        <authorList>
            <person name="Zou Y."/>
            <person name="Xue W."/>
            <person name="Luo G."/>
        </authorList>
    </citation>
    <scope>NUCLEOTIDE SEQUENCE [LARGE SCALE GENOMIC DNA]</scope>
    <source>
        <strain evidence="9 11">AF14-6AC</strain>
        <strain evidence="10 12">OF03-11</strain>
    </source>
</reference>
<reference evidence="8" key="3">
    <citation type="submission" date="2023-01" db="EMBL/GenBank/DDBJ databases">
        <title>Human gut microbiome strain richness.</title>
        <authorList>
            <person name="Chen-Liaw A."/>
        </authorList>
    </citation>
    <scope>NUCLEOTIDE SEQUENCE</scope>
    <source>
        <strain evidence="8">RTP21484st1_B7_RTP21484_190118</strain>
    </source>
</reference>
<evidence type="ECO:0000313" key="10">
    <source>
        <dbReference type="EMBL" id="RGY08988.1"/>
    </source>
</evidence>
<dbReference type="EMBL" id="QRYW01000015">
    <property type="protein sequence ID" value="RGV27094.1"/>
    <property type="molecule type" value="Genomic_DNA"/>
</dbReference>
<evidence type="ECO:0000313" key="8">
    <source>
        <dbReference type="EMBL" id="MDB9221682.1"/>
    </source>
</evidence>
<evidence type="ECO:0000259" key="6">
    <source>
        <dbReference type="Pfam" id="PF01029"/>
    </source>
</evidence>
<dbReference type="InterPro" id="IPR006027">
    <property type="entry name" value="NusB_RsmB_TIM44"/>
</dbReference>
<dbReference type="GO" id="GO:0031564">
    <property type="term" value="P:transcription antitermination"/>
    <property type="evidence" value="ECO:0007669"/>
    <property type="project" value="UniProtKB-KW"/>
</dbReference>
<dbReference type="PANTHER" id="PTHR11078">
    <property type="entry name" value="N UTILIZATION SUBSTANCE PROTEIN B-RELATED"/>
    <property type="match status" value="1"/>
</dbReference>
<dbReference type="Proteomes" id="UP000284434">
    <property type="component" value="Unassembled WGS sequence"/>
</dbReference>
<dbReference type="PANTHER" id="PTHR11078:SF3">
    <property type="entry name" value="ANTITERMINATION NUSB DOMAIN-CONTAINING PROTEIN"/>
    <property type="match status" value="1"/>
</dbReference>
<accession>A0A1Y4A3Z5</accession>
<dbReference type="Proteomes" id="UP001212263">
    <property type="component" value="Unassembled WGS sequence"/>
</dbReference>
<dbReference type="AlphaFoldDB" id="A0A1Y4A3Z5"/>
<dbReference type="EMBL" id="JAKNDN010000006">
    <property type="protein sequence ID" value="MCG4959056.1"/>
    <property type="molecule type" value="Genomic_DNA"/>
</dbReference>
<evidence type="ECO:0000256" key="2">
    <source>
        <dbReference type="ARBA" id="ARBA00022814"/>
    </source>
</evidence>
<evidence type="ECO:0000256" key="3">
    <source>
        <dbReference type="ARBA" id="ARBA00022884"/>
    </source>
</evidence>
<feature type="domain" description="NusB/RsmB/TIM44" evidence="6">
    <location>
        <begin position="200"/>
        <end position="296"/>
    </location>
</feature>
<keyword evidence="3" id="KW-0694">RNA-binding</keyword>
<evidence type="ECO:0000313" key="11">
    <source>
        <dbReference type="Proteomes" id="UP000283426"/>
    </source>
</evidence>
<keyword evidence="2" id="KW-0889">Transcription antitermination</keyword>
<sequence>MTSRRLIRIKVLQLLYAYSKKESATLAEIERDLLKSMSKSTDLYYETLLLITEVRRKAFQKIDTARNRRFASNVDLNPNTRFIDNPVFNILENNKKFQYYITNNLISWNDNQETVLYFYNKLIEWSKYQKYMHQKSPSFEQHKQIVLDLFSELIIQDEMFYQTMEEKSIFWNDDFELVLSIVYKTLWHLQEKMREEDDILYPIYKKDEDFEYARTLMRKAFYEYNANMEIIDKFTYNWELDRISEMDKLIMSCAISELKHFPSIPVKVTLDEYIEISKTYSSPKSGAFINGVLDKAVALLKDTNEIVKAGRGLLDETEAR</sequence>
<comment type="similarity">
    <text evidence="1">Belongs to the NusB family.</text>
</comment>
<dbReference type="RefSeq" id="WP_013611088.1">
    <property type="nucleotide sequence ID" value="NZ_BAABYK010000001.1"/>
</dbReference>
<dbReference type="InterPro" id="IPR011605">
    <property type="entry name" value="NusB_fam"/>
</dbReference>
<gene>
    <name evidence="9" type="ORF">DWW24_08055</name>
    <name evidence="10" type="ORF">DXA53_03825</name>
    <name evidence="7" type="ORF">L0P03_04175</name>
    <name evidence="8" type="ORF">PN645_01525</name>
</gene>
<evidence type="ECO:0000313" key="9">
    <source>
        <dbReference type="EMBL" id="RGV27094.1"/>
    </source>
</evidence>
<dbReference type="Gene3D" id="1.10.940.10">
    <property type="entry name" value="NusB-like"/>
    <property type="match status" value="1"/>
</dbReference>
<dbReference type="GO" id="GO:0006353">
    <property type="term" value="P:DNA-templated transcription termination"/>
    <property type="evidence" value="ECO:0007669"/>
    <property type="project" value="InterPro"/>
</dbReference>
<dbReference type="GO" id="GO:0005829">
    <property type="term" value="C:cytosol"/>
    <property type="evidence" value="ECO:0007669"/>
    <property type="project" value="TreeGrafter"/>
</dbReference>
<evidence type="ECO:0000256" key="5">
    <source>
        <dbReference type="ARBA" id="ARBA00023163"/>
    </source>
</evidence>
<dbReference type="SUPFAM" id="SSF48013">
    <property type="entry name" value="NusB-like"/>
    <property type="match status" value="1"/>
</dbReference>
<evidence type="ECO:0000256" key="4">
    <source>
        <dbReference type="ARBA" id="ARBA00023015"/>
    </source>
</evidence>
<dbReference type="Pfam" id="PF01029">
    <property type="entry name" value="NusB"/>
    <property type="match status" value="1"/>
</dbReference>
<dbReference type="GO" id="GO:0003723">
    <property type="term" value="F:RNA binding"/>
    <property type="evidence" value="ECO:0007669"/>
    <property type="project" value="UniProtKB-KW"/>
</dbReference>
<keyword evidence="5" id="KW-0804">Transcription</keyword>
<proteinExistence type="inferred from homology"/>
<evidence type="ECO:0000313" key="7">
    <source>
        <dbReference type="EMBL" id="MCG4959056.1"/>
    </source>
</evidence>
<dbReference type="InterPro" id="IPR035926">
    <property type="entry name" value="NusB-like_sf"/>
</dbReference>
<name>A0A1Y4A3Z5_9BACT</name>
<reference evidence="7" key="2">
    <citation type="submission" date="2022-01" db="EMBL/GenBank/DDBJ databases">
        <title>Collection of gut derived symbiotic bacterial strains cultured from healthy donors.</title>
        <authorList>
            <person name="Lin H."/>
            <person name="Kohout C."/>
            <person name="Waligurski E."/>
            <person name="Pamer E.G."/>
        </authorList>
    </citation>
    <scope>NUCLEOTIDE SEQUENCE</scope>
    <source>
        <strain evidence="7">DFI.1.149</strain>
    </source>
</reference>
<evidence type="ECO:0000313" key="12">
    <source>
        <dbReference type="Proteomes" id="UP000284434"/>
    </source>
</evidence>
<dbReference type="EMBL" id="QSCO01000004">
    <property type="protein sequence ID" value="RGY08988.1"/>
    <property type="molecule type" value="Genomic_DNA"/>
</dbReference>
<protein>
    <submittedName>
        <fullName evidence="9">Transcription antitermination protein NusB</fullName>
    </submittedName>
</protein>
<comment type="caution">
    <text evidence="9">The sequence shown here is derived from an EMBL/GenBank/DDBJ whole genome shotgun (WGS) entry which is preliminary data.</text>
</comment>
<dbReference type="Proteomes" id="UP001199750">
    <property type="component" value="Unassembled WGS sequence"/>
</dbReference>
<dbReference type="Proteomes" id="UP000283426">
    <property type="component" value="Unassembled WGS sequence"/>
</dbReference>